<dbReference type="SUPFAM" id="SSF47413">
    <property type="entry name" value="lambda repressor-like DNA-binding domains"/>
    <property type="match status" value="1"/>
</dbReference>
<dbReference type="PROSITE" id="PS50943">
    <property type="entry name" value="HTH_CROC1"/>
    <property type="match status" value="1"/>
</dbReference>
<sequence length="127" mass="14514">MSFPERLKALRKSANISQQILGDAMNVTKVSISGYENGNRKPDTETLQNLADYFNVSTDYLLGRSAVMETASQYGSDIHLEIPAEDYSILVALQRYPDLHQELKKNPDKVAGQLFRFWSFLQEERKL</sequence>
<evidence type="ECO:0000259" key="2">
    <source>
        <dbReference type="PROSITE" id="PS50943"/>
    </source>
</evidence>
<dbReference type="EMBL" id="RIBP01000004">
    <property type="protein sequence ID" value="TRZ35922.1"/>
    <property type="molecule type" value="Genomic_DNA"/>
</dbReference>
<dbReference type="RefSeq" id="WP_185764467.1">
    <property type="nucleotide sequence ID" value="NZ_RIBP01000004.1"/>
</dbReference>
<keyword evidence="1" id="KW-0238">DNA-binding</keyword>
<dbReference type="PANTHER" id="PTHR46558">
    <property type="entry name" value="TRACRIPTIONAL REGULATORY PROTEIN-RELATED-RELATED"/>
    <property type="match status" value="1"/>
</dbReference>
<evidence type="ECO:0000313" key="3">
    <source>
        <dbReference type="EMBL" id="TRZ35922.1"/>
    </source>
</evidence>
<dbReference type="Proteomes" id="UP000319837">
    <property type="component" value="Unassembled WGS sequence"/>
</dbReference>
<evidence type="ECO:0000313" key="4">
    <source>
        <dbReference type="Proteomes" id="UP000319837"/>
    </source>
</evidence>
<dbReference type="CDD" id="cd00093">
    <property type="entry name" value="HTH_XRE"/>
    <property type="match status" value="1"/>
</dbReference>
<gene>
    <name evidence="3" type="ORF">CEQ21_09875</name>
</gene>
<dbReference type="AlphaFoldDB" id="A0A553SG11"/>
<dbReference type="Pfam" id="PF01381">
    <property type="entry name" value="HTH_3"/>
    <property type="match status" value="1"/>
</dbReference>
<accession>A0A553SG11</accession>
<proteinExistence type="predicted"/>
<protein>
    <submittedName>
        <fullName evidence="3">XRE family transcriptional regulator</fullName>
    </submittedName>
</protein>
<reference evidence="4" key="1">
    <citation type="submission" date="2018-10" db="EMBL/GenBank/DDBJ databases">
        <title>FDA dAtabase for Regulatory Grade micrObial Sequences (FDA-ARGOS): Supporting development and validation of Infectious Disease Dx tests.</title>
        <authorList>
            <person name="Minogue T."/>
            <person name="Wolcott M."/>
            <person name="Wasieloski L."/>
            <person name="Aguilar W."/>
            <person name="Moore D."/>
            <person name="Tallon L."/>
            <person name="Sadzewicz L."/>
            <person name="Sengamalay N."/>
            <person name="Ott S."/>
            <person name="Godinez A."/>
            <person name="Nagaraj S."/>
            <person name="Vavikolanu K."/>
            <person name="Vyas G."/>
            <person name="Nadendla S."/>
            <person name="George J."/>
            <person name="Sichtig H."/>
        </authorList>
    </citation>
    <scope>NUCLEOTIDE SEQUENCE [LARGE SCALE GENOMIC DNA]</scope>
    <source>
        <strain evidence="4">FDAARGOS_343</strain>
    </source>
</reference>
<dbReference type="PANTHER" id="PTHR46558:SF11">
    <property type="entry name" value="HTH-TYPE TRANSCRIPTIONAL REGULATOR XRE"/>
    <property type="match status" value="1"/>
</dbReference>
<dbReference type="Gene3D" id="1.10.260.40">
    <property type="entry name" value="lambda repressor-like DNA-binding domains"/>
    <property type="match status" value="1"/>
</dbReference>
<evidence type="ECO:0000256" key="1">
    <source>
        <dbReference type="ARBA" id="ARBA00023125"/>
    </source>
</evidence>
<dbReference type="InterPro" id="IPR010982">
    <property type="entry name" value="Lambda_DNA-bd_dom_sf"/>
</dbReference>
<dbReference type="GO" id="GO:0003677">
    <property type="term" value="F:DNA binding"/>
    <property type="evidence" value="ECO:0007669"/>
    <property type="project" value="UniProtKB-KW"/>
</dbReference>
<name>A0A553SG11_NIACI</name>
<comment type="caution">
    <text evidence="3">The sequence shown here is derived from an EMBL/GenBank/DDBJ whole genome shotgun (WGS) entry which is preliminary data.</text>
</comment>
<dbReference type="SMART" id="SM00530">
    <property type="entry name" value="HTH_XRE"/>
    <property type="match status" value="1"/>
</dbReference>
<dbReference type="InterPro" id="IPR001387">
    <property type="entry name" value="Cro/C1-type_HTH"/>
</dbReference>
<feature type="domain" description="HTH cro/C1-type" evidence="2">
    <location>
        <begin position="7"/>
        <end position="61"/>
    </location>
</feature>
<organism evidence="3 4">
    <name type="scientific">Niallia circulans</name>
    <name type="common">Bacillus circulans</name>
    <dbReference type="NCBI Taxonomy" id="1397"/>
    <lineage>
        <taxon>Bacteria</taxon>
        <taxon>Bacillati</taxon>
        <taxon>Bacillota</taxon>
        <taxon>Bacilli</taxon>
        <taxon>Bacillales</taxon>
        <taxon>Bacillaceae</taxon>
        <taxon>Niallia</taxon>
    </lineage>
</organism>